<name>A0ACD5YIM0_AVESA</name>
<dbReference type="EnsemblPlants" id="AVESA.00010b.r2.6AG1013500.1">
    <property type="protein sequence ID" value="AVESA.00010b.r2.6AG1013500.1.CDS"/>
    <property type="gene ID" value="AVESA.00010b.r2.6AG1013500"/>
</dbReference>
<reference evidence="1" key="1">
    <citation type="submission" date="2021-05" db="EMBL/GenBank/DDBJ databases">
        <authorList>
            <person name="Scholz U."/>
            <person name="Mascher M."/>
            <person name="Fiebig A."/>
        </authorList>
    </citation>
    <scope>NUCLEOTIDE SEQUENCE [LARGE SCALE GENOMIC DNA]</scope>
</reference>
<organism evidence="1 2">
    <name type="scientific">Avena sativa</name>
    <name type="common">Oat</name>
    <dbReference type="NCBI Taxonomy" id="4498"/>
    <lineage>
        <taxon>Eukaryota</taxon>
        <taxon>Viridiplantae</taxon>
        <taxon>Streptophyta</taxon>
        <taxon>Embryophyta</taxon>
        <taxon>Tracheophyta</taxon>
        <taxon>Spermatophyta</taxon>
        <taxon>Magnoliopsida</taxon>
        <taxon>Liliopsida</taxon>
        <taxon>Poales</taxon>
        <taxon>Poaceae</taxon>
        <taxon>BOP clade</taxon>
        <taxon>Pooideae</taxon>
        <taxon>Poodae</taxon>
        <taxon>Poeae</taxon>
        <taxon>Poeae Chloroplast Group 1 (Aveneae type)</taxon>
        <taxon>Aveninae</taxon>
        <taxon>Avena</taxon>
    </lineage>
</organism>
<evidence type="ECO:0000313" key="1">
    <source>
        <dbReference type="EnsemblPlants" id="AVESA.00010b.r2.6AG1013500.1.CDS"/>
    </source>
</evidence>
<accession>A0ACD5YIM0</accession>
<evidence type="ECO:0000313" key="2">
    <source>
        <dbReference type="Proteomes" id="UP001732700"/>
    </source>
</evidence>
<proteinExistence type="predicted"/>
<reference evidence="1" key="2">
    <citation type="submission" date="2025-09" db="UniProtKB">
        <authorList>
            <consortium name="EnsemblPlants"/>
        </authorList>
    </citation>
    <scope>IDENTIFICATION</scope>
</reference>
<sequence>MCFEYLPNGSLDQYISGISSGLDWGARYAIIKGICEGLKCLHEGSKNSKIHMNLKLSNILLDENMTAKIDDFDIVRFLGKGKRSSIDYGFPCSSDRHMPPEFIQRQVISKAFDIYSLGIIVIGLVTGTILGLLEMPSAMLIEKAHEEWMQRLQKTVHVTSVEGYFQQVKKCLKIGLQCVERDRHRRPTITNIINALNETETLINCGLLVVHPQELRFLPFRTNKKAMISCTLELNNRGDDRVAFMLVANRPKMYLTKKPLCGIVPPRCAYSLTLTMMPNKIMELSSQKKIMGPPSSSSDCSDFFTLYSVVLGQYDLQDVQKDSVLVQYDNFFKKAKDKATGDEVQEVKLKVLCHHQEYLVPPQKKQKKQAGHGTSSEIIATPDAQQVSFIDVHPTEPWFMTTNHMGSLRLWNYYESMDRMQVEALNYFQLAAYEPVHVATFIAREKWIVAGDRNGDIHVYNYDQNQHVKSFDAHNSCITTLVVHPTDPFLLSSSEDDDHLIKLWSWNKDWKCTRTFQGHTDRVTEVAFNPMETDSFASISWDGTVKIWSICSDDPRNIITLKLDGSVERLLCIDYFTRYNQQHLIVGCKDMTVQIWKLGMKECVDKLEGHADHISAVKLHPDLPVLITGSIDGTIRIWNSTTYKLENIIGFNLGAVYALGCIKGSQRIVAGCHQGIAMMKLSLP</sequence>
<keyword evidence="2" id="KW-1185">Reference proteome</keyword>
<protein>
    <submittedName>
        <fullName evidence="1">Uncharacterized protein</fullName>
    </submittedName>
</protein>
<dbReference type="Proteomes" id="UP001732700">
    <property type="component" value="Chromosome 6A"/>
</dbReference>